<dbReference type="EMBL" id="WTYJ01000001">
    <property type="protein sequence ID" value="MXO97834.1"/>
    <property type="molecule type" value="Genomic_DNA"/>
</dbReference>
<comment type="caution">
    <text evidence="2">The sequence shown here is derived from an EMBL/GenBank/DDBJ whole genome shotgun (WGS) entry which is preliminary data.</text>
</comment>
<sequence>MRIITVLAPLALLGGCATSYVSPVEVTRFTGDAPNRLSLGTIAVRAAPGQPGDSLEFSAYQNAVAAELGQLGYRVVPLAQAAQVAELRVGRSVAQPQRGRGPVSVGVGGSTGSFGSGLGLGLGLDLSGRPKDRIDTEMGVAIRDNGNGQTLWEGRASFSASADNAYADRQQAANRLADALFSGFPGQSGETIQVK</sequence>
<dbReference type="Proteomes" id="UP000469430">
    <property type="component" value="Unassembled WGS sequence"/>
</dbReference>
<evidence type="ECO:0000313" key="3">
    <source>
        <dbReference type="Proteomes" id="UP000469430"/>
    </source>
</evidence>
<dbReference type="InterPro" id="IPR025411">
    <property type="entry name" value="DUF4136"/>
</dbReference>
<dbReference type="OrthoDB" id="7428103at2"/>
<protein>
    <submittedName>
        <fullName evidence="2">DUF4136 domain-containing protein</fullName>
    </submittedName>
</protein>
<dbReference type="Pfam" id="PF13590">
    <property type="entry name" value="DUF4136"/>
    <property type="match status" value="1"/>
</dbReference>
<name>A0A6I4TPH2_9SPHN</name>
<evidence type="ECO:0000259" key="1">
    <source>
        <dbReference type="Pfam" id="PF13590"/>
    </source>
</evidence>
<feature type="domain" description="DUF4136" evidence="1">
    <location>
        <begin position="49"/>
        <end position="186"/>
    </location>
</feature>
<dbReference type="PROSITE" id="PS51257">
    <property type="entry name" value="PROKAR_LIPOPROTEIN"/>
    <property type="match status" value="1"/>
</dbReference>
<dbReference type="AlphaFoldDB" id="A0A6I4TPH2"/>
<organism evidence="2 3">
    <name type="scientific">Croceibacterium xixiisoli</name>
    <dbReference type="NCBI Taxonomy" id="1476466"/>
    <lineage>
        <taxon>Bacteria</taxon>
        <taxon>Pseudomonadati</taxon>
        <taxon>Pseudomonadota</taxon>
        <taxon>Alphaproteobacteria</taxon>
        <taxon>Sphingomonadales</taxon>
        <taxon>Erythrobacteraceae</taxon>
        <taxon>Croceibacterium</taxon>
    </lineage>
</organism>
<reference evidence="2 3" key="1">
    <citation type="submission" date="2019-12" db="EMBL/GenBank/DDBJ databases">
        <title>Genomic-based taxomic classification of the family Erythrobacteraceae.</title>
        <authorList>
            <person name="Xu L."/>
        </authorList>
    </citation>
    <scope>NUCLEOTIDE SEQUENCE [LARGE SCALE GENOMIC DNA]</scope>
    <source>
        <strain evidence="2 3">S36</strain>
    </source>
</reference>
<gene>
    <name evidence="2" type="ORF">GRI97_02380</name>
</gene>
<dbReference type="RefSeq" id="WP_161389523.1">
    <property type="nucleotide sequence ID" value="NZ_JBHSCP010000001.1"/>
</dbReference>
<keyword evidence="3" id="KW-1185">Reference proteome</keyword>
<accession>A0A6I4TPH2</accession>
<proteinExistence type="predicted"/>
<evidence type="ECO:0000313" key="2">
    <source>
        <dbReference type="EMBL" id="MXO97834.1"/>
    </source>
</evidence>